<proteinExistence type="predicted"/>
<organism evidence="2 3">
    <name type="scientific">Rubroshorea leprosula</name>
    <dbReference type="NCBI Taxonomy" id="152421"/>
    <lineage>
        <taxon>Eukaryota</taxon>
        <taxon>Viridiplantae</taxon>
        <taxon>Streptophyta</taxon>
        <taxon>Embryophyta</taxon>
        <taxon>Tracheophyta</taxon>
        <taxon>Spermatophyta</taxon>
        <taxon>Magnoliopsida</taxon>
        <taxon>eudicotyledons</taxon>
        <taxon>Gunneridae</taxon>
        <taxon>Pentapetalae</taxon>
        <taxon>rosids</taxon>
        <taxon>malvids</taxon>
        <taxon>Malvales</taxon>
        <taxon>Dipterocarpaceae</taxon>
        <taxon>Rubroshorea</taxon>
    </lineage>
</organism>
<protein>
    <submittedName>
        <fullName evidence="2">Uncharacterized protein</fullName>
    </submittedName>
</protein>
<gene>
    <name evidence="2" type="ORF">SLEP1_g60274</name>
</gene>
<feature type="compositionally biased region" description="Low complexity" evidence="1">
    <location>
        <begin position="9"/>
        <end position="24"/>
    </location>
</feature>
<evidence type="ECO:0000313" key="3">
    <source>
        <dbReference type="Proteomes" id="UP001054252"/>
    </source>
</evidence>
<keyword evidence="3" id="KW-1185">Reference proteome</keyword>
<evidence type="ECO:0000313" key="2">
    <source>
        <dbReference type="EMBL" id="GKV53759.1"/>
    </source>
</evidence>
<name>A0AAV5MXT7_9ROSI</name>
<feature type="region of interest" description="Disordered" evidence="1">
    <location>
        <begin position="1"/>
        <end position="41"/>
    </location>
</feature>
<sequence length="41" mass="4573">MRRRRLTVGSVASRSGFISSGSDSNMRRDLAHCRLGQRASH</sequence>
<dbReference type="Proteomes" id="UP001054252">
    <property type="component" value="Unassembled WGS sequence"/>
</dbReference>
<comment type="caution">
    <text evidence="2">The sequence shown here is derived from an EMBL/GenBank/DDBJ whole genome shotgun (WGS) entry which is preliminary data.</text>
</comment>
<accession>A0AAV5MXT7</accession>
<reference evidence="2 3" key="1">
    <citation type="journal article" date="2021" name="Commun. Biol.">
        <title>The genome of Shorea leprosula (Dipterocarpaceae) highlights the ecological relevance of drought in aseasonal tropical rainforests.</title>
        <authorList>
            <person name="Ng K.K.S."/>
            <person name="Kobayashi M.J."/>
            <person name="Fawcett J.A."/>
            <person name="Hatakeyama M."/>
            <person name="Paape T."/>
            <person name="Ng C.H."/>
            <person name="Ang C.C."/>
            <person name="Tnah L.H."/>
            <person name="Lee C.T."/>
            <person name="Nishiyama T."/>
            <person name="Sese J."/>
            <person name="O'Brien M.J."/>
            <person name="Copetti D."/>
            <person name="Mohd Noor M.I."/>
            <person name="Ong R.C."/>
            <person name="Putra M."/>
            <person name="Sireger I.Z."/>
            <person name="Indrioko S."/>
            <person name="Kosugi Y."/>
            <person name="Izuno A."/>
            <person name="Isagi Y."/>
            <person name="Lee S.L."/>
            <person name="Shimizu K.K."/>
        </authorList>
    </citation>
    <scope>NUCLEOTIDE SEQUENCE [LARGE SCALE GENOMIC DNA]</scope>
    <source>
        <strain evidence="2">214</strain>
    </source>
</reference>
<evidence type="ECO:0000256" key="1">
    <source>
        <dbReference type="SAM" id="MobiDB-lite"/>
    </source>
</evidence>
<dbReference type="AlphaFoldDB" id="A0AAV5MXT7"/>
<dbReference type="EMBL" id="BPVZ01001848">
    <property type="protein sequence ID" value="GKV53759.1"/>
    <property type="molecule type" value="Genomic_DNA"/>
</dbReference>